<evidence type="ECO:0000313" key="9">
    <source>
        <dbReference type="Proteomes" id="UP000177905"/>
    </source>
</evidence>
<keyword evidence="2 6" id="KW-0479">Metal-binding</keyword>
<keyword evidence="1 6" id="KW-0004">4Fe-4S</keyword>
<evidence type="ECO:0000256" key="1">
    <source>
        <dbReference type="ARBA" id="ARBA00022485"/>
    </source>
</evidence>
<keyword evidence="3 6" id="KW-0408">Iron</keyword>
<protein>
    <recommendedName>
        <fullName evidence="6">3-isopropylmalate dehydratase large subunit</fullName>
        <ecNumber evidence="6">4.2.1.33</ecNumber>
    </recommendedName>
    <alternativeName>
        <fullName evidence="6">Alpha-IPM isomerase</fullName>
        <shortName evidence="6">IPMI</shortName>
    </alternativeName>
    <alternativeName>
        <fullName evidence="6">Isopropylmalate isomerase</fullName>
    </alternativeName>
</protein>
<proteinExistence type="inferred from homology"/>
<evidence type="ECO:0000313" key="8">
    <source>
        <dbReference type="EMBL" id="OGC14919.1"/>
    </source>
</evidence>
<sequence>MQQTMSQKILAKHAGLKEVEPGQLINCKVDLVLGNDITSPPAIKEFAKIGVAKVFNKKKIYLVPDHFTPAKDIKSAEQVKMMREFAKKYGIVNFFEIGCMGVEHALLPEMGAIIPGDLIIGADSHTCTYGALGAFSTGVGSTDMAAAMATGEVWFKVPEQLKFIFKGKLKKWVEAKDLILYTIGQIGVDGARYMSMEFTGPAIEKLSIEGRLTMANMAIEAGGKNGIFAPDQKTYEYLKTKMKLGSWSVVSDLWSNLQSDPDAVYKHTYNWDVSTIEPQVAFPHLPSNTKPVSKCKNIKIDQSVIGSCTNGRIEDLRIAAKILKGKKRNKNVRLIIIPATQAIYSQAMKEGLIDIFMKAEAAVSTPTCGPCLGGHMGILAEDERSIATTNRNFVGRMGHPKSEVYLSNVAVAAASAVAGYIVSPADLC</sequence>
<dbReference type="CDD" id="cd01583">
    <property type="entry name" value="IPMI"/>
    <property type="match status" value="1"/>
</dbReference>
<dbReference type="HAMAP" id="MF_01027">
    <property type="entry name" value="LeuC_type2"/>
    <property type="match status" value="1"/>
</dbReference>
<dbReference type="Gene3D" id="3.30.499.10">
    <property type="entry name" value="Aconitase, domain 3"/>
    <property type="match status" value="2"/>
</dbReference>
<dbReference type="InterPro" id="IPR006251">
    <property type="entry name" value="Homoacnase/IPMdehydase_lsu"/>
</dbReference>
<gene>
    <name evidence="6" type="primary">leuC</name>
    <name evidence="8" type="ORF">A2290_07465</name>
</gene>
<evidence type="ECO:0000256" key="6">
    <source>
        <dbReference type="HAMAP-Rule" id="MF_01027"/>
    </source>
</evidence>
<feature type="domain" description="Aconitase/3-isopropylmalate dehydratase large subunit alpha/beta/alpha" evidence="7">
    <location>
        <begin position="7"/>
        <end position="295"/>
    </location>
</feature>
<comment type="catalytic activity">
    <reaction evidence="6">
        <text>(2R,3S)-3-isopropylmalate = (2S)-2-isopropylmalate</text>
        <dbReference type="Rhea" id="RHEA:32287"/>
        <dbReference type="ChEBI" id="CHEBI:1178"/>
        <dbReference type="ChEBI" id="CHEBI:35121"/>
        <dbReference type="EC" id="4.2.1.33"/>
    </reaction>
</comment>
<dbReference type="Proteomes" id="UP000177905">
    <property type="component" value="Unassembled WGS sequence"/>
</dbReference>
<keyword evidence="5 6" id="KW-0456">Lyase</keyword>
<dbReference type="InterPro" id="IPR050067">
    <property type="entry name" value="IPM_dehydratase_rel_enz"/>
</dbReference>
<keyword evidence="4 6" id="KW-0411">Iron-sulfur</keyword>
<dbReference type="NCBIfam" id="NF001614">
    <property type="entry name" value="PRK00402.1"/>
    <property type="match status" value="1"/>
</dbReference>
<dbReference type="GO" id="GO:0051539">
    <property type="term" value="F:4 iron, 4 sulfur cluster binding"/>
    <property type="evidence" value="ECO:0007669"/>
    <property type="project" value="UniProtKB-KW"/>
</dbReference>
<comment type="caution">
    <text evidence="8">The sequence shown here is derived from an EMBL/GenBank/DDBJ whole genome shotgun (WGS) entry which is preliminary data.</text>
</comment>
<dbReference type="GO" id="GO:0046872">
    <property type="term" value="F:metal ion binding"/>
    <property type="evidence" value="ECO:0007669"/>
    <property type="project" value="UniProtKB-KW"/>
</dbReference>
<dbReference type="InterPro" id="IPR015931">
    <property type="entry name" value="Acnase/IPM_dHydase_lsu_aba_1/3"/>
</dbReference>
<comment type="pathway">
    <text evidence="6">Amino-acid biosynthesis; L-leucine biosynthesis; L-leucine from 3-methyl-2-oxobutanoate: step 2/4.</text>
</comment>
<comment type="function">
    <text evidence="6">Catalyzes the isomerization between 2-isopropylmalate and 3-isopropylmalate, via the formation of 2-isopropylmaleate.</text>
</comment>
<comment type="subunit">
    <text evidence="6">Heterodimer of LeuC and LeuD.</text>
</comment>
<dbReference type="EC" id="4.2.1.33" evidence="6"/>
<organism evidence="8 9">
    <name type="scientific">candidate division WOR-1 bacterium RIFOXYB2_FULL_36_35</name>
    <dbReference type="NCBI Taxonomy" id="1802578"/>
    <lineage>
        <taxon>Bacteria</taxon>
        <taxon>Bacillati</taxon>
        <taxon>Saganbacteria</taxon>
    </lineage>
</organism>
<evidence type="ECO:0000259" key="7">
    <source>
        <dbReference type="Pfam" id="PF00330"/>
    </source>
</evidence>
<dbReference type="InterPro" id="IPR033941">
    <property type="entry name" value="IPMI_cat"/>
</dbReference>
<comment type="similarity">
    <text evidence="6">Belongs to the aconitase/IPM isomerase family. LeuC type 2 subfamily.</text>
</comment>
<dbReference type="NCBIfam" id="TIGR02086">
    <property type="entry name" value="IPMI_arch"/>
    <property type="match status" value="1"/>
</dbReference>
<dbReference type="InterPro" id="IPR036008">
    <property type="entry name" value="Aconitase_4Fe-4S_dom"/>
</dbReference>
<dbReference type="PROSITE" id="PS00450">
    <property type="entry name" value="ACONITASE_1"/>
    <property type="match status" value="1"/>
</dbReference>
<dbReference type="InterPro" id="IPR011823">
    <property type="entry name" value="IsopropMal_deHydtase_lsu_bac"/>
</dbReference>
<evidence type="ECO:0000256" key="2">
    <source>
        <dbReference type="ARBA" id="ARBA00022723"/>
    </source>
</evidence>
<accession>A0A1F4S3E2</accession>
<dbReference type="SUPFAM" id="SSF53732">
    <property type="entry name" value="Aconitase iron-sulfur domain"/>
    <property type="match status" value="1"/>
</dbReference>
<dbReference type="InterPro" id="IPR018136">
    <property type="entry name" value="Aconitase_4Fe-4S_BS"/>
</dbReference>
<dbReference type="InterPro" id="IPR011826">
    <property type="entry name" value="HAcnase/IPMdehydase_lsu_prok"/>
</dbReference>
<evidence type="ECO:0000256" key="3">
    <source>
        <dbReference type="ARBA" id="ARBA00023004"/>
    </source>
</evidence>
<dbReference type="UniPathway" id="UPA00048">
    <property type="reaction ID" value="UER00071"/>
</dbReference>
<dbReference type="NCBIfam" id="TIGR02083">
    <property type="entry name" value="LEU2"/>
    <property type="match status" value="1"/>
</dbReference>
<dbReference type="GO" id="GO:0003861">
    <property type="term" value="F:3-isopropylmalate dehydratase activity"/>
    <property type="evidence" value="ECO:0007669"/>
    <property type="project" value="UniProtKB-UniRule"/>
</dbReference>
<dbReference type="PANTHER" id="PTHR43822:SF16">
    <property type="entry name" value="3-ISOPROPYLMALATE DEHYDRATASE LARGE SUBUNIT 2"/>
    <property type="match status" value="1"/>
</dbReference>
<keyword evidence="6" id="KW-0028">Amino-acid biosynthesis</keyword>
<comment type="cofactor">
    <cofactor evidence="6">
        <name>[4Fe-4S] cluster</name>
        <dbReference type="ChEBI" id="CHEBI:49883"/>
    </cofactor>
    <text evidence="6">Binds 1 [4Fe-4S] cluster per subunit.</text>
</comment>
<evidence type="ECO:0000256" key="5">
    <source>
        <dbReference type="ARBA" id="ARBA00023239"/>
    </source>
</evidence>
<dbReference type="Pfam" id="PF00330">
    <property type="entry name" value="Aconitase"/>
    <property type="match status" value="1"/>
</dbReference>
<dbReference type="NCBIfam" id="TIGR01343">
    <property type="entry name" value="hacA_fam"/>
    <property type="match status" value="1"/>
</dbReference>
<feature type="binding site" evidence="6">
    <location>
        <position position="308"/>
    </location>
    <ligand>
        <name>[4Fe-4S] cluster</name>
        <dbReference type="ChEBI" id="CHEBI:49883"/>
    </ligand>
</feature>
<keyword evidence="6" id="KW-0432">Leucine biosynthesis</keyword>
<dbReference type="AlphaFoldDB" id="A0A1F4S3E2"/>
<keyword evidence="6" id="KW-0100">Branched-chain amino acid biosynthesis</keyword>
<dbReference type="GO" id="GO:0009098">
    <property type="term" value="P:L-leucine biosynthetic process"/>
    <property type="evidence" value="ECO:0007669"/>
    <property type="project" value="UniProtKB-UniRule"/>
</dbReference>
<name>A0A1F4S3E2_UNCSA</name>
<dbReference type="EMBL" id="MEUA01000028">
    <property type="protein sequence ID" value="OGC14919.1"/>
    <property type="molecule type" value="Genomic_DNA"/>
</dbReference>
<dbReference type="PANTHER" id="PTHR43822">
    <property type="entry name" value="HOMOACONITASE, MITOCHONDRIAL-RELATED"/>
    <property type="match status" value="1"/>
</dbReference>
<feature type="binding site" evidence="6">
    <location>
        <position position="368"/>
    </location>
    <ligand>
        <name>[4Fe-4S] cluster</name>
        <dbReference type="ChEBI" id="CHEBI:49883"/>
    </ligand>
</feature>
<feature type="binding site" evidence="6">
    <location>
        <position position="371"/>
    </location>
    <ligand>
        <name>[4Fe-4S] cluster</name>
        <dbReference type="ChEBI" id="CHEBI:49883"/>
    </ligand>
</feature>
<reference evidence="8 9" key="1">
    <citation type="journal article" date="2016" name="Nat. Commun.">
        <title>Thousands of microbial genomes shed light on interconnected biogeochemical processes in an aquifer system.</title>
        <authorList>
            <person name="Anantharaman K."/>
            <person name="Brown C.T."/>
            <person name="Hug L.A."/>
            <person name="Sharon I."/>
            <person name="Castelle C.J."/>
            <person name="Probst A.J."/>
            <person name="Thomas B.C."/>
            <person name="Singh A."/>
            <person name="Wilkins M.J."/>
            <person name="Karaoz U."/>
            <person name="Brodie E.L."/>
            <person name="Williams K.H."/>
            <person name="Hubbard S.S."/>
            <person name="Banfield J.F."/>
        </authorList>
    </citation>
    <scope>NUCLEOTIDE SEQUENCE [LARGE SCALE GENOMIC DNA]</scope>
</reference>
<evidence type="ECO:0000256" key="4">
    <source>
        <dbReference type="ARBA" id="ARBA00023014"/>
    </source>
</evidence>
<dbReference type="InterPro" id="IPR001030">
    <property type="entry name" value="Acoase/IPM_deHydtase_lsu_aba"/>
</dbReference>
<dbReference type="PRINTS" id="PR00415">
    <property type="entry name" value="ACONITASE"/>
</dbReference>